<dbReference type="RefSeq" id="WP_246092110.1">
    <property type="nucleotide sequence ID" value="NZ_BAAAKX010000021.1"/>
</dbReference>
<name>A0A542ZJF3_9MICO</name>
<evidence type="ECO:0000313" key="3">
    <source>
        <dbReference type="Proteomes" id="UP000319514"/>
    </source>
</evidence>
<sequence length="236" mass="24614">MATDPTNPTAVPEPADAPTVEELIRARLSAAVGGLRGSVEAALPTVAFVAAWAWRHDVMTAVVASAVLAVVLLLVRLVARQTPRYVFGSVLATAVAAAFALRSGRAEAAFLPGILTNAGLMLMALLSVVTRWPLVGFVVAAGDPRMAEDPTAWRRDAGLVRVCQRLTLVLVGLYALRLVVMGPLYAASQVTLLGVAKLVLGWPAYLAAVAVMAAILMRGRTRAAAEDLAAGARPTD</sequence>
<reference evidence="2 3" key="1">
    <citation type="submission" date="2019-06" db="EMBL/GenBank/DDBJ databases">
        <title>Sequencing the genomes of 1000 actinobacteria strains.</title>
        <authorList>
            <person name="Klenk H.-P."/>
        </authorList>
    </citation>
    <scope>NUCLEOTIDE SEQUENCE [LARGE SCALE GENOMIC DNA]</scope>
    <source>
        <strain evidence="2 3">DSM 18082</strain>
    </source>
</reference>
<keyword evidence="1" id="KW-1133">Transmembrane helix</keyword>
<gene>
    <name evidence="2" type="ORF">FB474_1877</name>
</gene>
<protein>
    <submittedName>
        <fullName evidence="2">Uncharacterized protein DUF3159</fullName>
    </submittedName>
</protein>
<dbReference type="AlphaFoldDB" id="A0A542ZJF3"/>
<dbReference type="EMBL" id="VFOQ01000001">
    <property type="protein sequence ID" value="TQL60482.1"/>
    <property type="molecule type" value="Genomic_DNA"/>
</dbReference>
<evidence type="ECO:0000313" key="2">
    <source>
        <dbReference type="EMBL" id="TQL60482.1"/>
    </source>
</evidence>
<dbReference type="InterPro" id="IPR016566">
    <property type="entry name" value="UCP010219"/>
</dbReference>
<feature type="transmembrane region" description="Helical" evidence="1">
    <location>
        <begin position="58"/>
        <end position="78"/>
    </location>
</feature>
<comment type="caution">
    <text evidence="2">The sequence shown here is derived from an EMBL/GenBank/DDBJ whole genome shotgun (WGS) entry which is preliminary data.</text>
</comment>
<evidence type="ECO:0000256" key="1">
    <source>
        <dbReference type="SAM" id="Phobius"/>
    </source>
</evidence>
<feature type="transmembrane region" description="Helical" evidence="1">
    <location>
        <begin position="162"/>
        <end position="186"/>
    </location>
</feature>
<keyword evidence="1" id="KW-0472">Membrane</keyword>
<dbReference type="Pfam" id="PF11361">
    <property type="entry name" value="DUF3159"/>
    <property type="match status" value="1"/>
</dbReference>
<keyword evidence="1" id="KW-0812">Transmembrane</keyword>
<keyword evidence="3" id="KW-1185">Reference proteome</keyword>
<feature type="transmembrane region" description="Helical" evidence="1">
    <location>
        <begin position="198"/>
        <end position="217"/>
    </location>
</feature>
<proteinExistence type="predicted"/>
<dbReference type="Proteomes" id="UP000319514">
    <property type="component" value="Unassembled WGS sequence"/>
</dbReference>
<accession>A0A542ZJF3</accession>
<feature type="transmembrane region" description="Helical" evidence="1">
    <location>
        <begin position="85"/>
        <end position="101"/>
    </location>
</feature>
<feature type="transmembrane region" description="Helical" evidence="1">
    <location>
        <begin position="121"/>
        <end position="141"/>
    </location>
</feature>
<organism evidence="2 3">
    <name type="scientific">Oryzihumus leptocrescens</name>
    <dbReference type="NCBI Taxonomy" id="297536"/>
    <lineage>
        <taxon>Bacteria</taxon>
        <taxon>Bacillati</taxon>
        <taxon>Actinomycetota</taxon>
        <taxon>Actinomycetes</taxon>
        <taxon>Micrococcales</taxon>
        <taxon>Intrasporangiaceae</taxon>
        <taxon>Oryzihumus</taxon>
    </lineage>
</organism>